<name>G0QSS6_ICHMU</name>
<dbReference type="OrthoDB" id="312029at2759"/>
<feature type="transmembrane region" description="Helical" evidence="9">
    <location>
        <begin position="162"/>
        <end position="179"/>
    </location>
</feature>
<dbReference type="Proteomes" id="UP000008983">
    <property type="component" value="Unassembled WGS sequence"/>
</dbReference>
<dbReference type="PANTHER" id="PTHR12226">
    <property type="entry name" value="MANNOSE-P-DOLICHOL UTILIZATION DEFECT 1 LEC35 -RELATED"/>
    <property type="match status" value="1"/>
</dbReference>
<feature type="transmembrane region" description="Helical" evidence="9">
    <location>
        <begin position="110"/>
        <end position="130"/>
    </location>
</feature>
<keyword evidence="2" id="KW-0813">Transport</keyword>
<accession>G0QSS6</accession>
<keyword evidence="6 8" id="KW-0472">Membrane</keyword>
<evidence type="ECO:0000256" key="4">
    <source>
        <dbReference type="ARBA" id="ARBA00022737"/>
    </source>
</evidence>
<proteinExistence type="inferred from homology"/>
<protein>
    <recommendedName>
        <fullName evidence="8">Mannose-P-dolichol utilization defect 1 protein homolog</fullName>
    </recommendedName>
</protein>
<dbReference type="eggNOG" id="KOG3211">
    <property type="taxonomic scope" value="Eukaryota"/>
</dbReference>
<evidence type="ECO:0000256" key="7">
    <source>
        <dbReference type="ARBA" id="ARBA00038475"/>
    </source>
</evidence>
<dbReference type="GeneID" id="14907882"/>
<gene>
    <name evidence="10" type="ORF">IMG5_103350</name>
</gene>
<keyword evidence="11" id="KW-1185">Reference proteome</keyword>
<dbReference type="RefSeq" id="XP_004035220.1">
    <property type="nucleotide sequence ID" value="XM_004035172.1"/>
</dbReference>
<dbReference type="InParanoid" id="G0QSS6"/>
<evidence type="ECO:0000256" key="3">
    <source>
        <dbReference type="ARBA" id="ARBA00022692"/>
    </source>
</evidence>
<evidence type="ECO:0000313" key="10">
    <source>
        <dbReference type="EMBL" id="EGR31734.1"/>
    </source>
</evidence>
<dbReference type="PANTHER" id="PTHR12226:SF2">
    <property type="entry name" value="MANNOSE-P-DOLICHOL UTILIZATION DEFECT 1 PROTEIN"/>
    <property type="match status" value="1"/>
</dbReference>
<sequence length="270" mass="31401">MQQQHSYYYFLLQIIKQNKKYKYLVFTEQCYNTYFVNHQLTNPECFKLTLSKTLGIAIVTLSTILKVPQIIKIIQNKSVQGLSYSSLIFECLLYLFTISYNLYIQSPFSLYGENIFIIFQNIIIMCLFNVYDKKFSLFKLITTFIFIGGISAPLLLQIVPKQAFDLSIIINMIMCKQIINRKYIFYKKKVSCSRLPQMIKNFKDKSTGQLALATFFLNFSGAIARTFTIFTESPNMLILISNFQAVILNGIIFLQILLIGNRQNKKIKTN</sequence>
<evidence type="ECO:0000256" key="9">
    <source>
        <dbReference type="SAM" id="Phobius"/>
    </source>
</evidence>
<dbReference type="AlphaFoldDB" id="G0QSS6"/>
<dbReference type="Pfam" id="PF04193">
    <property type="entry name" value="PQ-loop"/>
    <property type="match status" value="2"/>
</dbReference>
<feature type="transmembrane region" description="Helical" evidence="9">
    <location>
        <begin position="82"/>
        <end position="104"/>
    </location>
</feature>
<evidence type="ECO:0000256" key="1">
    <source>
        <dbReference type="ARBA" id="ARBA00004141"/>
    </source>
</evidence>
<reference evidence="10 11" key="1">
    <citation type="submission" date="2011-07" db="EMBL/GenBank/DDBJ databases">
        <authorList>
            <person name="Coyne R."/>
            <person name="Brami D."/>
            <person name="Johnson J."/>
            <person name="Hostetler J."/>
            <person name="Hannick L."/>
            <person name="Clark T."/>
            <person name="Cassidy-Hanley D."/>
            <person name="Inman J."/>
        </authorList>
    </citation>
    <scope>NUCLEOTIDE SEQUENCE [LARGE SCALE GENOMIC DNA]</scope>
    <source>
        <strain evidence="10 11">G5</strain>
    </source>
</reference>
<dbReference type="InterPro" id="IPR006603">
    <property type="entry name" value="PQ-loop_rpt"/>
</dbReference>
<evidence type="ECO:0000256" key="2">
    <source>
        <dbReference type="ARBA" id="ARBA00022448"/>
    </source>
</evidence>
<dbReference type="PIRSF" id="PIRSF023381">
    <property type="entry name" value="MannP-dilichol_defect-1p"/>
    <property type="match status" value="1"/>
</dbReference>
<comment type="similarity">
    <text evidence="7 8">Belongs to the MPDU1 (TC 2.A.43.3) family.</text>
</comment>
<dbReference type="GO" id="GO:0016491">
    <property type="term" value="F:oxidoreductase activity"/>
    <property type="evidence" value="ECO:0007669"/>
    <property type="project" value="UniProtKB-KW"/>
</dbReference>
<comment type="subcellular location">
    <subcellularLocation>
        <location evidence="1 8">Membrane</location>
        <topology evidence="1 8">Multi-pass membrane protein</topology>
    </subcellularLocation>
</comment>
<evidence type="ECO:0000256" key="8">
    <source>
        <dbReference type="PIRNR" id="PIRNR023381"/>
    </source>
</evidence>
<dbReference type="STRING" id="857967.G0QSS6"/>
<evidence type="ECO:0000313" key="11">
    <source>
        <dbReference type="Proteomes" id="UP000008983"/>
    </source>
</evidence>
<feature type="transmembrane region" description="Helical" evidence="9">
    <location>
        <begin position="210"/>
        <end position="230"/>
    </location>
</feature>
<dbReference type="InterPro" id="IPR016817">
    <property type="entry name" value="MannP-dilichol_defect-1"/>
</dbReference>
<keyword evidence="3 8" id="KW-0812">Transmembrane</keyword>
<dbReference type="GO" id="GO:0016020">
    <property type="term" value="C:membrane"/>
    <property type="evidence" value="ECO:0007669"/>
    <property type="project" value="UniProtKB-SubCell"/>
</dbReference>
<keyword evidence="10" id="KW-0560">Oxidoreductase</keyword>
<keyword evidence="5 8" id="KW-1133">Transmembrane helix</keyword>
<dbReference type="OMA" id="LQVLYYW"/>
<dbReference type="EMBL" id="GL983823">
    <property type="protein sequence ID" value="EGR31734.1"/>
    <property type="molecule type" value="Genomic_DNA"/>
</dbReference>
<keyword evidence="4" id="KW-0677">Repeat</keyword>
<dbReference type="Gene3D" id="1.20.1280.290">
    <property type="match status" value="2"/>
</dbReference>
<dbReference type="FunCoup" id="G0QSS6">
    <property type="interactions" value="315"/>
</dbReference>
<feature type="transmembrane region" description="Helical" evidence="9">
    <location>
        <begin position="137"/>
        <end position="156"/>
    </location>
</feature>
<evidence type="ECO:0000256" key="5">
    <source>
        <dbReference type="ARBA" id="ARBA00022989"/>
    </source>
</evidence>
<organism evidence="10 11">
    <name type="scientific">Ichthyophthirius multifiliis</name>
    <name type="common">White spot disease agent</name>
    <name type="synonym">Ich</name>
    <dbReference type="NCBI Taxonomy" id="5932"/>
    <lineage>
        <taxon>Eukaryota</taxon>
        <taxon>Sar</taxon>
        <taxon>Alveolata</taxon>
        <taxon>Ciliophora</taxon>
        <taxon>Intramacronucleata</taxon>
        <taxon>Oligohymenophorea</taxon>
        <taxon>Hymenostomatida</taxon>
        <taxon>Ophryoglenina</taxon>
        <taxon>Ichthyophthirius</taxon>
    </lineage>
</organism>
<dbReference type="SMART" id="SM00679">
    <property type="entry name" value="CTNS"/>
    <property type="match status" value="2"/>
</dbReference>
<feature type="transmembrane region" description="Helical" evidence="9">
    <location>
        <begin position="236"/>
        <end position="259"/>
    </location>
</feature>
<evidence type="ECO:0000256" key="6">
    <source>
        <dbReference type="ARBA" id="ARBA00023136"/>
    </source>
</evidence>